<protein>
    <submittedName>
        <fullName evidence="1">Uncharacterized protein</fullName>
    </submittedName>
</protein>
<comment type="caution">
    <text evidence="1">The sequence shown here is derived from an EMBL/GenBank/DDBJ whole genome shotgun (WGS) entry which is preliminary data.</text>
</comment>
<evidence type="ECO:0000313" key="1">
    <source>
        <dbReference type="EMBL" id="MBB5626615.1"/>
    </source>
</evidence>
<sequence length="147" mass="15472">MAWSASGLFVATHIDQWDASNLGIDLTAETHKAAFWGSSVTPNFDTDTAYNTAPWNSGQSSGAGYTSGGPLLTGTTLAAVSGSMRWDADNIQLDNSTITAEGLIIYAPSNSNRLISATWFGAVKETQDGTFLITWHANGIAALDLTP</sequence>
<keyword evidence="2" id="KW-1185">Reference proteome</keyword>
<dbReference type="EMBL" id="JACHBR010000001">
    <property type="protein sequence ID" value="MBB5626615.1"/>
    <property type="molecule type" value="Genomic_DNA"/>
</dbReference>
<gene>
    <name evidence="1" type="ORF">BJ981_002314</name>
</gene>
<evidence type="ECO:0000313" key="2">
    <source>
        <dbReference type="Proteomes" id="UP000588112"/>
    </source>
</evidence>
<dbReference type="AlphaFoldDB" id="A0A7W8Z3B1"/>
<proteinExistence type="predicted"/>
<name>A0A7W8Z3B1_9ACTN</name>
<dbReference type="Proteomes" id="UP000588112">
    <property type="component" value="Unassembled WGS sequence"/>
</dbReference>
<organism evidence="1 2">
    <name type="scientific">Sphaerisporangium krabiense</name>
    <dbReference type="NCBI Taxonomy" id="763782"/>
    <lineage>
        <taxon>Bacteria</taxon>
        <taxon>Bacillati</taxon>
        <taxon>Actinomycetota</taxon>
        <taxon>Actinomycetes</taxon>
        <taxon>Streptosporangiales</taxon>
        <taxon>Streptosporangiaceae</taxon>
        <taxon>Sphaerisporangium</taxon>
    </lineage>
</organism>
<reference evidence="1 2" key="1">
    <citation type="submission" date="2020-08" db="EMBL/GenBank/DDBJ databases">
        <title>Sequencing the genomes of 1000 actinobacteria strains.</title>
        <authorList>
            <person name="Klenk H.-P."/>
        </authorList>
    </citation>
    <scope>NUCLEOTIDE SEQUENCE [LARGE SCALE GENOMIC DNA]</scope>
    <source>
        <strain evidence="1 2">DSM 45790</strain>
    </source>
</reference>
<dbReference type="RefSeq" id="WP_184610675.1">
    <property type="nucleotide sequence ID" value="NZ_BOOS01000029.1"/>
</dbReference>
<accession>A0A7W8Z3B1</accession>